<dbReference type="Proteomes" id="UP001054837">
    <property type="component" value="Unassembled WGS sequence"/>
</dbReference>
<evidence type="ECO:0000313" key="2">
    <source>
        <dbReference type="EMBL" id="GIY88123.1"/>
    </source>
</evidence>
<evidence type="ECO:0000256" key="1">
    <source>
        <dbReference type="SAM" id="MobiDB-lite"/>
    </source>
</evidence>
<reference evidence="2 3" key="1">
    <citation type="submission" date="2021-06" db="EMBL/GenBank/DDBJ databases">
        <title>Caerostris darwini draft genome.</title>
        <authorList>
            <person name="Kono N."/>
            <person name="Arakawa K."/>
        </authorList>
    </citation>
    <scope>NUCLEOTIDE SEQUENCE [LARGE SCALE GENOMIC DNA]</scope>
</reference>
<accession>A0AAV4X0F7</accession>
<comment type="caution">
    <text evidence="2">The sequence shown here is derived from an EMBL/GenBank/DDBJ whole genome shotgun (WGS) entry which is preliminary data.</text>
</comment>
<proteinExistence type="predicted"/>
<keyword evidence="3" id="KW-1185">Reference proteome</keyword>
<sequence length="183" mass="20367">MTSRSQFGMDLINFAQNDPLILAHSSIDKDTNGSSAEHRIEHCSEETPCSTNCKEKHPSFSKLCPKWKLELEQIQTGKVRHGVSFQEASGIARAPTPKSQSSYSSALQKTFKSVATETVYVVSPHINRNYSSIPILSKKKLCNDLILEINMSSTSKDNTKNAITGQNQTKTKKYGNKEELSEK</sequence>
<dbReference type="AlphaFoldDB" id="A0AAV4X0F7"/>
<feature type="compositionally biased region" description="Polar residues" evidence="1">
    <location>
        <begin position="156"/>
        <end position="169"/>
    </location>
</feature>
<dbReference type="EMBL" id="BPLQ01015451">
    <property type="protein sequence ID" value="GIY88123.1"/>
    <property type="molecule type" value="Genomic_DNA"/>
</dbReference>
<evidence type="ECO:0000313" key="3">
    <source>
        <dbReference type="Proteomes" id="UP001054837"/>
    </source>
</evidence>
<name>A0AAV4X0F7_9ARAC</name>
<protein>
    <submittedName>
        <fullName evidence="2">Uncharacterized protein</fullName>
    </submittedName>
</protein>
<gene>
    <name evidence="2" type="ORF">CDAR_597601</name>
</gene>
<feature type="region of interest" description="Disordered" evidence="1">
    <location>
        <begin position="156"/>
        <end position="183"/>
    </location>
</feature>
<organism evidence="2 3">
    <name type="scientific">Caerostris darwini</name>
    <dbReference type="NCBI Taxonomy" id="1538125"/>
    <lineage>
        <taxon>Eukaryota</taxon>
        <taxon>Metazoa</taxon>
        <taxon>Ecdysozoa</taxon>
        <taxon>Arthropoda</taxon>
        <taxon>Chelicerata</taxon>
        <taxon>Arachnida</taxon>
        <taxon>Araneae</taxon>
        <taxon>Araneomorphae</taxon>
        <taxon>Entelegynae</taxon>
        <taxon>Araneoidea</taxon>
        <taxon>Araneidae</taxon>
        <taxon>Caerostris</taxon>
    </lineage>
</organism>